<dbReference type="AlphaFoldDB" id="A0A7V3ZVZ2"/>
<proteinExistence type="predicted"/>
<organism evidence="1">
    <name type="scientific">candidate division WOR-3 bacterium</name>
    <dbReference type="NCBI Taxonomy" id="2052148"/>
    <lineage>
        <taxon>Bacteria</taxon>
        <taxon>Bacteria division WOR-3</taxon>
    </lineage>
</organism>
<name>A0A7V3ZVZ2_UNCW3</name>
<sequence length="212" mass="24342">MYKREEERFLIISSEYLSEKIGCGAILKSIPVFNEIVGLLQAFKNYGIDEVRADKQAQKILQKEEVVAPFCSNALINKIPLKPNFKISFLKEDIFLIVDEYKKVAYFISEPANKLVFVLYYRDSIPNLAKKLGIVVRGALTKLNPTGYKNLYELLNSEIVPILKEKDIKNIEIVGFGSKITFINHFLRIEVGFINFVDNKKLLEEVKKVFGQ</sequence>
<accession>A0A7V3ZVZ2</accession>
<gene>
    <name evidence="1" type="ORF">ENU74_05835</name>
</gene>
<evidence type="ECO:0000313" key="1">
    <source>
        <dbReference type="EMBL" id="HGK64092.1"/>
    </source>
</evidence>
<dbReference type="EMBL" id="DTDR01000140">
    <property type="protein sequence ID" value="HGK64092.1"/>
    <property type="molecule type" value="Genomic_DNA"/>
</dbReference>
<comment type="caution">
    <text evidence="1">The sequence shown here is derived from an EMBL/GenBank/DDBJ whole genome shotgun (WGS) entry which is preliminary data.</text>
</comment>
<protein>
    <submittedName>
        <fullName evidence="1">Uncharacterized protein</fullName>
    </submittedName>
</protein>
<reference evidence="1" key="1">
    <citation type="journal article" date="2020" name="mSystems">
        <title>Genome- and Community-Level Interaction Insights into Carbon Utilization and Element Cycling Functions of Hydrothermarchaeota in Hydrothermal Sediment.</title>
        <authorList>
            <person name="Zhou Z."/>
            <person name="Liu Y."/>
            <person name="Xu W."/>
            <person name="Pan J."/>
            <person name="Luo Z.H."/>
            <person name="Li M."/>
        </authorList>
    </citation>
    <scope>NUCLEOTIDE SEQUENCE [LARGE SCALE GENOMIC DNA]</scope>
    <source>
        <strain evidence="1">SpSt-697</strain>
    </source>
</reference>